<protein>
    <submittedName>
        <fullName evidence="1">Uncharacterized protein</fullName>
    </submittedName>
</protein>
<name>A0A1F5AG49_9BACT</name>
<reference evidence="1 2" key="1">
    <citation type="journal article" date="2016" name="Nat. Commun.">
        <title>Thousands of microbial genomes shed light on interconnected biogeochemical processes in an aquifer system.</title>
        <authorList>
            <person name="Anantharaman K."/>
            <person name="Brown C.T."/>
            <person name="Hug L.A."/>
            <person name="Sharon I."/>
            <person name="Castelle C.J."/>
            <person name="Probst A.J."/>
            <person name="Thomas B.C."/>
            <person name="Singh A."/>
            <person name="Wilkins M.J."/>
            <person name="Karaoz U."/>
            <person name="Brodie E.L."/>
            <person name="Williams K.H."/>
            <person name="Hubbard S.S."/>
            <person name="Banfield J.F."/>
        </authorList>
    </citation>
    <scope>NUCLEOTIDE SEQUENCE [LARGE SCALE GENOMIC DNA]</scope>
</reference>
<organism evidence="1 2">
    <name type="scientific">Candidatus Sediminicultor quintus</name>
    <dbReference type="NCBI Taxonomy" id="1797291"/>
    <lineage>
        <taxon>Bacteria</taxon>
        <taxon>Pseudomonadati</taxon>
        <taxon>Atribacterota</taxon>
        <taxon>Candidatus Phoenicimicrobiia</taxon>
        <taxon>Candidatus Pheonicimicrobiales</taxon>
        <taxon>Candidatus Phoenicimicrobiaceae</taxon>
        <taxon>Candidatus Sediminicultor</taxon>
    </lineage>
</organism>
<evidence type="ECO:0000313" key="1">
    <source>
        <dbReference type="EMBL" id="OGD16934.1"/>
    </source>
</evidence>
<comment type="caution">
    <text evidence="1">The sequence shown here is derived from an EMBL/GenBank/DDBJ whole genome shotgun (WGS) entry which is preliminary data.</text>
</comment>
<gene>
    <name evidence="1" type="ORF">A2V47_05925</name>
</gene>
<dbReference type="Proteomes" id="UP000177701">
    <property type="component" value="Unassembled WGS sequence"/>
</dbReference>
<evidence type="ECO:0000313" key="2">
    <source>
        <dbReference type="Proteomes" id="UP000177701"/>
    </source>
</evidence>
<accession>A0A1F5AG49</accession>
<sequence>MKLLNFIICDDIRNELGNKHSLMGIYDDSIEFQVTSDSQNIWPKLLRIGIYAKVKTEDNEEVSRFKIRMKYNEKETVLLDRILTLPKIKTSKKINIAFVHSAFKFENSGNITFFLDFYNQKKELIATLSPEFVISVKEKVIQ</sequence>
<dbReference type="AlphaFoldDB" id="A0A1F5AG49"/>
<dbReference type="EMBL" id="MEYH01000022">
    <property type="protein sequence ID" value="OGD16934.1"/>
    <property type="molecule type" value="Genomic_DNA"/>
</dbReference>
<proteinExistence type="predicted"/>